<dbReference type="Gene3D" id="1.20.120.1490">
    <property type="match status" value="1"/>
</dbReference>
<dbReference type="EMBL" id="LNQR01000125">
    <property type="protein sequence ID" value="KWT76402.1"/>
    <property type="molecule type" value="Genomic_DNA"/>
</dbReference>
<dbReference type="Proteomes" id="UP000060487">
    <property type="component" value="Unassembled WGS sequence"/>
</dbReference>
<name>A0ABR5SB63_9BACT</name>
<proteinExistence type="predicted"/>
<evidence type="ECO:0000313" key="1">
    <source>
        <dbReference type="EMBL" id="KWT76402.1"/>
    </source>
</evidence>
<gene>
    <name evidence="1" type="ORF">ASN18_3141</name>
</gene>
<evidence type="ECO:0008006" key="3">
    <source>
        <dbReference type="Google" id="ProtNLM"/>
    </source>
</evidence>
<dbReference type="RefSeq" id="WP_085053746.1">
    <property type="nucleotide sequence ID" value="NZ_LNQR01000125.1"/>
</dbReference>
<reference evidence="1 2" key="1">
    <citation type="submission" date="2015-11" db="EMBL/GenBank/DDBJ databases">
        <authorList>
            <person name="Lin W."/>
        </authorList>
    </citation>
    <scope>NUCLEOTIDE SEQUENCE [LARGE SCALE GENOMIC DNA]</scope>
    <source>
        <strain evidence="1 2">HCH-1</strain>
    </source>
</reference>
<accession>A0ABR5SB63</accession>
<sequence>MKRITVGLVVMVGFLLASVIYAGAQWCGYGMGVNVETINKFQKETLILRDELMAKELELQNEYGKSVPDTGRIVTLKKEIIDEEAKLQGIADKYNIPTGGGMMMGRGMMGYGMGHGHGMMGPGCGCRGW</sequence>
<keyword evidence="2" id="KW-1185">Reference proteome</keyword>
<protein>
    <recommendedName>
        <fullName evidence="3">Secreted protein</fullName>
    </recommendedName>
</protein>
<organism evidence="1 2">
    <name type="scientific">Candidatus Magnetominusculus xianensis</name>
    <dbReference type="NCBI Taxonomy" id="1748249"/>
    <lineage>
        <taxon>Bacteria</taxon>
        <taxon>Pseudomonadati</taxon>
        <taxon>Nitrospirota</taxon>
        <taxon>Nitrospiria</taxon>
        <taxon>Nitrospirales</taxon>
        <taxon>Nitrospiraceae</taxon>
        <taxon>Candidatus Magnetominusculus</taxon>
    </lineage>
</organism>
<comment type="caution">
    <text evidence="1">The sequence shown here is derived from an EMBL/GenBank/DDBJ whole genome shotgun (WGS) entry which is preliminary data.</text>
</comment>
<evidence type="ECO:0000313" key="2">
    <source>
        <dbReference type="Proteomes" id="UP000060487"/>
    </source>
</evidence>